<proteinExistence type="predicted"/>
<evidence type="ECO:0000313" key="3">
    <source>
        <dbReference type="Proteomes" id="UP000324800"/>
    </source>
</evidence>
<name>A0A5J4T851_9EUKA</name>
<protein>
    <recommendedName>
        <fullName evidence="4">Tyr recombinase domain-containing protein</fullName>
    </recommendedName>
</protein>
<dbReference type="AlphaFoldDB" id="A0A5J4T851"/>
<keyword evidence="1" id="KW-0472">Membrane</keyword>
<dbReference type="Proteomes" id="UP000324800">
    <property type="component" value="Unassembled WGS sequence"/>
</dbReference>
<feature type="transmembrane region" description="Helical" evidence="1">
    <location>
        <begin position="39"/>
        <end position="59"/>
    </location>
</feature>
<keyword evidence="1" id="KW-1133">Transmembrane helix</keyword>
<evidence type="ECO:0000313" key="2">
    <source>
        <dbReference type="EMBL" id="KAA6354429.1"/>
    </source>
</evidence>
<dbReference type="InterPro" id="IPR011010">
    <property type="entry name" value="DNA_brk_join_enz"/>
</dbReference>
<reference evidence="2 3" key="1">
    <citation type="submission" date="2019-03" db="EMBL/GenBank/DDBJ databases">
        <title>Single cell metagenomics reveals metabolic interactions within the superorganism composed of flagellate Streblomastix strix and complex community of Bacteroidetes bacteria on its surface.</title>
        <authorList>
            <person name="Treitli S.C."/>
            <person name="Kolisko M."/>
            <person name="Husnik F."/>
            <person name="Keeling P."/>
            <person name="Hampl V."/>
        </authorList>
    </citation>
    <scope>NUCLEOTIDE SEQUENCE [LARGE SCALE GENOMIC DNA]</scope>
    <source>
        <strain evidence="2">ST1C</strain>
    </source>
</reference>
<organism evidence="2 3">
    <name type="scientific">Streblomastix strix</name>
    <dbReference type="NCBI Taxonomy" id="222440"/>
    <lineage>
        <taxon>Eukaryota</taxon>
        <taxon>Metamonada</taxon>
        <taxon>Preaxostyla</taxon>
        <taxon>Oxymonadida</taxon>
        <taxon>Streblomastigidae</taxon>
        <taxon>Streblomastix</taxon>
    </lineage>
</organism>
<dbReference type="EMBL" id="SNRW01036344">
    <property type="protein sequence ID" value="KAA6354429.1"/>
    <property type="molecule type" value="Genomic_DNA"/>
</dbReference>
<gene>
    <name evidence="2" type="ORF">EZS28_050044</name>
</gene>
<feature type="non-terminal residue" evidence="2">
    <location>
        <position position="274"/>
    </location>
</feature>
<sequence>MRTRHRDREIEQRDLNVLLEQIVKEEVELLQSTLLLEEIMTISLILCMIFIVSRMIQLFRATLINETEKDITFEIVTLKKPPRIIELKLKKALDQRICTVCWWKARYKNGDKGIILTPSYFWNTSDLNRINSPDSLSKAMRTLMQKIGIARGFTVTPVRSATIIKQINMGANATAVDRFIHHSDIANIVRQYYDIKNNDKLRELIAEVKEECVGESESETEAEEKLDLVNHTPGTMELSPKEEFSPIATFLEINNLQHIFTNPNSHTSESFQHR</sequence>
<evidence type="ECO:0000256" key="1">
    <source>
        <dbReference type="SAM" id="Phobius"/>
    </source>
</evidence>
<dbReference type="GO" id="GO:0003677">
    <property type="term" value="F:DNA binding"/>
    <property type="evidence" value="ECO:0007669"/>
    <property type="project" value="InterPro"/>
</dbReference>
<accession>A0A5J4T851</accession>
<comment type="caution">
    <text evidence="2">The sequence shown here is derived from an EMBL/GenBank/DDBJ whole genome shotgun (WGS) entry which is preliminary data.</text>
</comment>
<evidence type="ECO:0008006" key="4">
    <source>
        <dbReference type="Google" id="ProtNLM"/>
    </source>
</evidence>
<dbReference type="SUPFAM" id="SSF56349">
    <property type="entry name" value="DNA breaking-rejoining enzymes"/>
    <property type="match status" value="1"/>
</dbReference>
<keyword evidence="1" id="KW-0812">Transmembrane</keyword>